<organism evidence="1 2">
    <name type="scientific">Perkinsus chesapeaki</name>
    <name type="common">Clam parasite</name>
    <name type="synonym">Perkinsus andrewsi</name>
    <dbReference type="NCBI Taxonomy" id="330153"/>
    <lineage>
        <taxon>Eukaryota</taxon>
        <taxon>Sar</taxon>
        <taxon>Alveolata</taxon>
        <taxon>Perkinsozoa</taxon>
        <taxon>Perkinsea</taxon>
        <taxon>Perkinsida</taxon>
        <taxon>Perkinsidae</taxon>
        <taxon>Perkinsus</taxon>
    </lineage>
</organism>
<comment type="caution">
    <text evidence="1">The sequence shown here is derived from an EMBL/GenBank/DDBJ whole genome shotgun (WGS) entry which is preliminary data.</text>
</comment>
<evidence type="ECO:0000313" key="2">
    <source>
        <dbReference type="Proteomes" id="UP000591131"/>
    </source>
</evidence>
<reference evidence="1 2" key="1">
    <citation type="submission" date="2020-04" db="EMBL/GenBank/DDBJ databases">
        <title>Perkinsus chesapeaki whole genome sequence.</title>
        <authorList>
            <person name="Bogema D.R."/>
        </authorList>
    </citation>
    <scope>NUCLEOTIDE SEQUENCE [LARGE SCALE GENOMIC DNA]</scope>
    <source>
        <strain evidence="1">ATCC PRA-425</strain>
    </source>
</reference>
<protein>
    <submittedName>
        <fullName evidence="1">Uncharacterized protein</fullName>
    </submittedName>
</protein>
<proteinExistence type="predicted"/>
<dbReference type="AlphaFoldDB" id="A0A7J6LJ76"/>
<dbReference type="EMBL" id="JAAPAO010000456">
    <property type="protein sequence ID" value="KAF4659332.1"/>
    <property type="molecule type" value="Genomic_DNA"/>
</dbReference>
<sequence length="151" mass="17242">MSEALEGFKPRVFEINLFLSGSRISKKPQLDMAILEEILDSVPHKTKHQREDLFNQGGPEALCSEYGTNIGGALESTDWRQWRGVDRNVKKMMDDMFNLHIENGHGPPSHRSSNIQIQVSRSGSDEWKLAYMHRENTAWIHEFMADVASNS</sequence>
<gene>
    <name evidence="1" type="ORF">FOL47_007616</name>
</gene>
<keyword evidence="2" id="KW-1185">Reference proteome</keyword>
<dbReference type="Proteomes" id="UP000591131">
    <property type="component" value="Unassembled WGS sequence"/>
</dbReference>
<name>A0A7J6LJ76_PERCH</name>
<accession>A0A7J6LJ76</accession>
<evidence type="ECO:0000313" key="1">
    <source>
        <dbReference type="EMBL" id="KAF4659332.1"/>
    </source>
</evidence>